<dbReference type="Pfam" id="PF16267">
    <property type="entry name" value="DUF4920"/>
    <property type="match status" value="1"/>
</dbReference>
<feature type="signal peptide" evidence="1">
    <location>
        <begin position="1"/>
        <end position="20"/>
    </location>
</feature>
<protein>
    <recommendedName>
        <fullName evidence="4">DUF4920 domain-containing protein</fullName>
    </recommendedName>
</protein>
<evidence type="ECO:0000313" key="2">
    <source>
        <dbReference type="EMBL" id="EHQ27932.1"/>
    </source>
</evidence>
<proteinExistence type="predicted"/>
<sequence>MKIACIITTLMMPVILLAQKHTPLPHGMTFGQQVNSRQNIPAANVEAFMGKKTRISTTLTGKVLKVDHPKGGWFRMDAGNGKIIRVHFKDYNITIPTALKGRTVMIEGVAQKEFIADDMQHFAGDTVKGKKQHQVKTNPRQRLTFEATGLMVEE</sequence>
<feature type="chain" id="PRO_5003558074" description="DUF4920 domain-containing protein" evidence="1">
    <location>
        <begin position="21"/>
        <end position="154"/>
    </location>
</feature>
<evidence type="ECO:0000256" key="1">
    <source>
        <dbReference type="SAM" id="SignalP"/>
    </source>
</evidence>
<dbReference type="HOGENOM" id="CLU_133122_0_0_10"/>
<keyword evidence="3" id="KW-1185">Reference proteome</keyword>
<dbReference type="RefSeq" id="WP_008508588.1">
    <property type="nucleotide sequence ID" value="NZ_CM001403.1"/>
</dbReference>
<gene>
    <name evidence="2" type="ORF">Mucpa_3837</name>
</gene>
<reference evidence="2" key="1">
    <citation type="submission" date="2011-09" db="EMBL/GenBank/DDBJ databases">
        <title>The permanent draft genome of Mucilaginibacter paludis DSM 18603.</title>
        <authorList>
            <consortium name="US DOE Joint Genome Institute (JGI-PGF)"/>
            <person name="Lucas S."/>
            <person name="Han J."/>
            <person name="Lapidus A."/>
            <person name="Bruce D."/>
            <person name="Goodwin L."/>
            <person name="Pitluck S."/>
            <person name="Peters L."/>
            <person name="Kyrpides N."/>
            <person name="Mavromatis K."/>
            <person name="Ivanova N."/>
            <person name="Mikhailova N."/>
            <person name="Held B."/>
            <person name="Detter J.C."/>
            <person name="Tapia R."/>
            <person name="Han C."/>
            <person name="Land M."/>
            <person name="Hauser L."/>
            <person name="Markowitz V."/>
            <person name="Cheng J.-F."/>
            <person name="Hugenholtz P."/>
            <person name="Woyke T."/>
            <person name="Wu D."/>
            <person name="Tindall B."/>
            <person name="Brambilla E."/>
            <person name="Klenk H.-P."/>
            <person name="Eisen J.A."/>
        </authorList>
    </citation>
    <scope>NUCLEOTIDE SEQUENCE [LARGE SCALE GENOMIC DNA]</scope>
    <source>
        <strain evidence="2">DSM 18603</strain>
    </source>
</reference>
<dbReference type="EMBL" id="CM001403">
    <property type="protein sequence ID" value="EHQ27932.1"/>
    <property type="molecule type" value="Genomic_DNA"/>
</dbReference>
<name>H1Y023_9SPHI</name>
<accession>H1Y023</accession>
<dbReference type="Proteomes" id="UP000002774">
    <property type="component" value="Chromosome"/>
</dbReference>
<keyword evidence="1" id="KW-0732">Signal</keyword>
<organism evidence="2 3">
    <name type="scientific">Mucilaginibacter paludis DSM 18603</name>
    <dbReference type="NCBI Taxonomy" id="714943"/>
    <lineage>
        <taxon>Bacteria</taxon>
        <taxon>Pseudomonadati</taxon>
        <taxon>Bacteroidota</taxon>
        <taxon>Sphingobacteriia</taxon>
        <taxon>Sphingobacteriales</taxon>
        <taxon>Sphingobacteriaceae</taxon>
        <taxon>Mucilaginibacter</taxon>
    </lineage>
</organism>
<dbReference type="eggNOG" id="ENOG5031D3D">
    <property type="taxonomic scope" value="Bacteria"/>
</dbReference>
<dbReference type="AlphaFoldDB" id="H1Y023"/>
<dbReference type="STRING" id="714943.Mucpa_3837"/>
<evidence type="ECO:0000313" key="3">
    <source>
        <dbReference type="Proteomes" id="UP000002774"/>
    </source>
</evidence>
<dbReference type="InterPro" id="IPR032577">
    <property type="entry name" value="DUF4920"/>
</dbReference>
<evidence type="ECO:0008006" key="4">
    <source>
        <dbReference type="Google" id="ProtNLM"/>
    </source>
</evidence>